<dbReference type="SFLD" id="SFLDG01135">
    <property type="entry name" value="C1.5.6:_HAD__Beta-PGM__Phospha"/>
    <property type="match status" value="1"/>
</dbReference>
<feature type="binding site" evidence="4">
    <location>
        <position position="13"/>
    </location>
    <ligand>
        <name>Mg(2+)</name>
        <dbReference type="ChEBI" id="CHEBI:18420"/>
    </ligand>
</feature>
<dbReference type="SFLD" id="SFLDS00003">
    <property type="entry name" value="Haloacid_Dehalogenase"/>
    <property type="match status" value="1"/>
</dbReference>
<dbReference type="NCBIfam" id="TIGR01990">
    <property type="entry name" value="bPGM"/>
    <property type="match status" value="1"/>
</dbReference>
<keyword evidence="6" id="KW-0413">Isomerase</keyword>
<evidence type="ECO:0000256" key="1">
    <source>
        <dbReference type="ARBA" id="ARBA00006171"/>
    </source>
</evidence>
<feature type="binding site" evidence="4">
    <location>
        <position position="173"/>
    </location>
    <ligand>
        <name>Mg(2+)</name>
        <dbReference type="ChEBI" id="CHEBI:18420"/>
    </ligand>
</feature>
<dbReference type="PANTHER" id="PTHR43481">
    <property type="entry name" value="FRUCTOSE-1-PHOSPHATE PHOSPHATASE"/>
    <property type="match status" value="1"/>
</dbReference>
<name>A0A9D2KKB2_9FIRM</name>
<feature type="active site" description="Proton donor/acceptor" evidence="2">
    <location>
        <position position="13"/>
    </location>
</feature>
<proteinExistence type="inferred from homology"/>
<dbReference type="PANTHER" id="PTHR43481:SF4">
    <property type="entry name" value="GLYCEROL-1-PHOSPHATE PHOSPHOHYDROLASE 1-RELATED"/>
    <property type="match status" value="1"/>
</dbReference>
<dbReference type="NCBIfam" id="TIGR01509">
    <property type="entry name" value="HAD-SF-IA-v3"/>
    <property type="match status" value="1"/>
</dbReference>
<gene>
    <name evidence="6" type="primary">pgmB</name>
    <name evidence="6" type="ORF">H9798_05645</name>
</gene>
<dbReference type="EMBL" id="DXAK01000028">
    <property type="protein sequence ID" value="HJA06617.1"/>
    <property type="molecule type" value="Genomic_DNA"/>
</dbReference>
<feature type="binding site" evidence="3">
    <location>
        <position position="79"/>
    </location>
    <ligand>
        <name>substrate</name>
    </ligand>
</feature>
<organism evidence="6 7">
    <name type="scientific">Candidatus Mediterraneibacter pullicola</name>
    <dbReference type="NCBI Taxonomy" id="2838682"/>
    <lineage>
        <taxon>Bacteria</taxon>
        <taxon>Bacillati</taxon>
        <taxon>Bacillota</taxon>
        <taxon>Clostridia</taxon>
        <taxon>Lachnospirales</taxon>
        <taxon>Lachnospiraceae</taxon>
        <taxon>Mediterraneibacter</taxon>
    </lineage>
</organism>
<dbReference type="GO" id="GO:0008801">
    <property type="term" value="F:beta-phosphoglucomutase activity"/>
    <property type="evidence" value="ECO:0007669"/>
    <property type="project" value="UniProtKB-EC"/>
</dbReference>
<dbReference type="InterPro" id="IPR023198">
    <property type="entry name" value="PGP-like_dom2"/>
</dbReference>
<protein>
    <submittedName>
        <fullName evidence="6">Beta-phosphoglucomutase</fullName>
        <ecNumber evidence="6">5.4.2.6</ecNumber>
    </submittedName>
</protein>
<keyword evidence="4" id="KW-0460">Magnesium</keyword>
<reference evidence="6" key="1">
    <citation type="journal article" date="2021" name="PeerJ">
        <title>Extensive microbial diversity within the chicken gut microbiome revealed by metagenomics and culture.</title>
        <authorList>
            <person name="Gilroy R."/>
            <person name="Ravi A."/>
            <person name="Getino M."/>
            <person name="Pursley I."/>
            <person name="Horton D.L."/>
            <person name="Alikhan N.F."/>
            <person name="Baker D."/>
            <person name="Gharbi K."/>
            <person name="Hall N."/>
            <person name="Watson M."/>
            <person name="Adriaenssens E.M."/>
            <person name="Foster-Nyarko E."/>
            <person name="Jarju S."/>
            <person name="Secka A."/>
            <person name="Antonio M."/>
            <person name="Oren A."/>
            <person name="Chaudhuri R.R."/>
            <person name="La Ragione R."/>
            <person name="Hildebrand F."/>
            <person name="Pallen M.J."/>
        </authorList>
    </citation>
    <scope>NUCLEOTIDE SEQUENCE</scope>
    <source>
        <strain evidence="6">ChiSjej2B20-11307</strain>
    </source>
</reference>
<feature type="site" description="Important for catalytic activity and assists the phosphoryl transfer reaction to Asp8 by balancing charge and orienting the reacting groups" evidence="5">
    <location>
        <position position="117"/>
    </location>
</feature>
<feature type="binding site" evidence="3">
    <location>
        <begin position="11"/>
        <end position="13"/>
    </location>
    <ligand>
        <name>substrate</name>
    </ligand>
</feature>
<feature type="active site" description="Nucleophile" evidence="2">
    <location>
        <position position="11"/>
    </location>
</feature>
<dbReference type="Gene3D" id="3.40.50.1000">
    <property type="entry name" value="HAD superfamily/HAD-like"/>
    <property type="match status" value="1"/>
</dbReference>
<dbReference type="InterPro" id="IPR036412">
    <property type="entry name" value="HAD-like_sf"/>
</dbReference>
<dbReference type="GO" id="GO:0005975">
    <property type="term" value="P:carbohydrate metabolic process"/>
    <property type="evidence" value="ECO:0007669"/>
    <property type="project" value="InterPro"/>
</dbReference>
<dbReference type="Proteomes" id="UP000824223">
    <property type="component" value="Unassembled WGS sequence"/>
</dbReference>
<evidence type="ECO:0000313" key="7">
    <source>
        <dbReference type="Proteomes" id="UP000824223"/>
    </source>
</evidence>
<dbReference type="InterPro" id="IPR051806">
    <property type="entry name" value="HAD-like_SPP"/>
</dbReference>
<dbReference type="SUPFAM" id="SSF56784">
    <property type="entry name" value="HAD-like"/>
    <property type="match status" value="1"/>
</dbReference>
<reference evidence="6" key="2">
    <citation type="submission" date="2021-04" db="EMBL/GenBank/DDBJ databases">
        <authorList>
            <person name="Gilroy R."/>
        </authorList>
    </citation>
    <scope>NUCLEOTIDE SEQUENCE</scope>
    <source>
        <strain evidence="6">ChiSjej2B20-11307</strain>
    </source>
</reference>
<comment type="caution">
    <text evidence="6">The sequence shown here is derived from an EMBL/GenBank/DDBJ whole genome shotgun (WGS) entry which is preliminary data.</text>
</comment>
<dbReference type="InterPro" id="IPR006439">
    <property type="entry name" value="HAD-SF_hydro_IA"/>
</dbReference>
<feature type="binding site" evidence="3">
    <location>
        <begin position="46"/>
        <end position="51"/>
    </location>
    <ligand>
        <name>substrate</name>
    </ligand>
</feature>
<feature type="binding site" evidence="3">
    <location>
        <position position="27"/>
    </location>
    <ligand>
        <name>substrate</name>
    </ligand>
</feature>
<evidence type="ECO:0000256" key="3">
    <source>
        <dbReference type="PIRSR" id="PIRSR610972-2"/>
    </source>
</evidence>
<dbReference type="CDD" id="cd02598">
    <property type="entry name" value="HAD_BPGM"/>
    <property type="match status" value="1"/>
</dbReference>
<dbReference type="InterPro" id="IPR010976">
    <property type="entry name" value="B-phosphoglucomutase_hydrolase"/>
</dbReference>
<feature type="binding site" evidence="4">
    <location>
        <position position="172"/>
    </location>
    <ligand>
        <name>Mg(2+)</name>
        <dbReference type="ChEBI" id="CHEBI:18420"/>
    </ligand>
</feature>
<comment type="cofactor">
    <cofactor evidence="4">
        <name>Mg(2+)</name>
        <dbReference type="ChEBI" id="CHEBI:18420"/>
    </cofactor>
    <text evidence="4">Binds 2 magnesium ions per subunit.</text>
</comment>
<feature type="binding site" evidence="4">
    <location>
        <position position="11"/>
    </location>
    <ligand>
        <name>Mg(2+)</name>
        <dbReference type="ChEBI" id="CHEBI:18420"/>
    </ligand>
</feature>
<dbReference type="AlphaFoldDB" id="A0A9D2KKB2"/>
<comment type="similarity">
    <text evidence="1">Belongs to the HAD-like hydrolase superfamily. CbbY/CbbZ/Gph/YieH family.</text>
</comment>
<evidence type="ECO:0000313" key="6">
    <source>
        <dbReference type="EMBL" id="HJA06617.1"/>
    </source>
</evidence>
<accession>A0A9D2KKB2</accession>
<dbReference type="Gene3D" id="1.10.150.240">
    <property type="entry name" value="Putative phosphatase, domain 2"/>
    <property type="match status" value="1"/>
</dbReference>
<evidence type="ECO:0000256" key="2">
    <source>
        <dbReference type="PIRSR" id="PIRSR610972-1"/>
    </source>
</evidence>
<keyword evidence="4" id="KW-0479">Metal-binding</keyword>
<evidence type="ECO:0000256" key="5">
    <source>
        <dbReference type="PIRSR" id="PIRSR610972-4"/>
    </source>
</evidence>
<sequence>MEQKTKGAIFDLDGVVVDTAKYHYLAWDRLAGEMGFRLDSSVNERLKGVSRMDSLEIVLQAGGIGGISQEEKLRLAQRKNGYYQEMIKEISPSELLPGTVEFIKKLKERNYKTALGSASKSGGLILKRLGIISLFDVVVDGNQVSRAKPDPEVFFTAADRMGIPYEDCVVIEDAGAGVRAAHAGGMKCIGVGDRDVLAEADLVVENTAELSQIELIF</sequence>
<evidence type="ECO:0000256" key="4">
    <source>
        <dbReference type="PIRSR" id="PIRSR610972-3"/>
    </source>
</evidence>
<dbReference type="GO" id="GO:0050308">
    <property type="term" value="F:sugar-phosphatase activity"/>
    <property type="evidence" value="ECO:0007669"/>
    <property type="project" value="TreeGrafter"/>
</dbReference>
<dbReference type="Pfam" id="PF00702">
    <property type="entry name" value="Hydrolase"/>
    <property type="match status" value="1"/>
</dbReference>
<dbReference type="NCBIfam" id="TIGR02009">
    <property type="entry name" value="PGMB-YQAB-SF"/>
    <property type="match status" value="1"/>
</dbReference>
<feature type="binding site" evidence="3">
    <location>
        <position position="148"/>
    </location>
    <ligand>
        <name>substrate</name>
    </ligand>
</feature>
<dbReference type="GO" id="GO:0000287">
    <property type="term" value="F:magnesium ion binding"/>
    <property type="evidence" value="ECO:0007669"/>
    <property type="project" value="InterPro"/>
</dbReference>
<dbReference type="PRINTS" id="PR00413">
    <property type="entry name" value="HADHALOGNASE"/>
</dbReference>
<feature type="site" description="Important for catalytic activity and assists the phosphoryl transfer reaction to Asp8 by balancing charge and orienting the reacting groups" evidence="5">
    <location>
        <position position="148"/>
    </location>
</feature>
<dbReference type="SFLD" id="SFLDG01129">
    <property type="entry name" value="C1.5:_HAD__Beta-PGM__Phosphata"/>
    <property type="match status" value="1"/>
</dbReference>
<dbReference type="InterPro" id="IPR010972">
    <property type="entry name" value="Beta-PGM"/>
</dbReference>
<feature type="binding site" evidence="3">
    <location>
        <position position="54"/>
    </location>
    <ligand>
        <name>substrate</name>
    </ligand>
</feature>
<dbReference type="EC" id="5.4.2.6" evidence="6"/>
<dbReference type="InterPro" id="IPR023214">
    <property type="entry name" value="HAD_sf"/>
</dbReference>